<dbReference type="PANTHER" id="PTHR24198:SF165">
    <property type="entry name" value="ANKYRIN REPEAT-CONTAINING PROTEIN-RELATED"/>
    <property type="match status" value="1"/>
</dbReference>
<dbReference type="Pfam" id="PF00023">
    <property type="entry name" value="Ank"/>
    <property type="match status" value="1"/>
</dbReference>
<dbReference type="InterPro" id="IPR002110">
    <property type="entry name" value="Ankyrin_rpt"/>
</dbReference>
<dbReference type="InterPro" id="IPR036770">
    <property type="entry name" value="Ankyrin_rpt-contain_sf"/>
</dbReference>
<evidence type="ECO:0000256" key="1">
    <source>
        <dbReference type="ARBA" id="ARBA00022737"/>
    </source>
</evidence>
<dbReference type="EMBL" id="KZ559503">
    <property type="protein sequence ID" value="PLN85661.1"/>
    <property type="molecule type" value="Genomic_DNA"/>
</dbReference>
<dbReference type="Gene3D" id="1.25.40.20">
    <property type="entry name" value="Ankyrin repeat-containing domain"/>
    <property type="match status" value="2"/>
</dbReference>
<proteinExistence type="predicted"/>
<keyword evidence="1" id="KW-0677">Repeat</keyword>
<dbReference type="SMART" id="SM00248">
    <property type="entry name" value="ANK"/>
    <property type="match status" value="5"/>
</dbReference>
<sequence length="407" mass="45426">MVELAMGQLDVDRIAKNQGDAANFLLHVGVQHGLEWLVERLLRSGCDPNMTLLPMTWLPPTYTCDLPEDLTSWTGNSQIVRLLLEAGARKDGVLKRVLIDAIRGGHARVVELLLDHGVDPDSVETWGSLIIESAIEHEETFHLLLDRRVAIADLPSLMGYTIMRGKPRQVQRLLDGGYPLEGFPDESVLELGACNGPAMLQFLFTRGVRADPSSVGDEALFELAIQARHTAVVQMFLDWGFDANFLTSHCRPLQLVFLRNQGDDEAMFDLLIRYGADVNATTPDSHNEPILSFYIKVNDTRAVDEAIRLLLKKGASPLLGDPIRRAPLATAARLGQYRIVELLLDAIPSGNSSLARFKQVVDSLESSSLRVHRPQMMRMIEDSYYQRMRSSMTLGNSEPMKRKRSLS</sequence>
<organism evidence="3 4">
    <name type="scientific">Aspergillus taichungensis</name>
    <dbReference type="NCBI Taxonomy" id="482145"/>
    <lineage>
        <taxon>Eukaryota</taxon>
        <taxon>Fungi</taxon>
        <taxon>Dikarya</taxon>
        <taxon>Ascomycota</taxon>
        <taxon>Pezizomycotina</taxon>
        <taxon>Eurotiomycetes</taxon>
        <taxon>Eurotiomycetidae</taxon>
        <taxon>Eurotiales</taxon>
        <taxon>Aspergillaceae</taxon>
        <taxon>Aspergillus</taxon>
        <taxon>Aspergillus subgen. Circumdati</taxon>
    </lineage>
</organism>
<dbReference type="AlphaFoldDB" id="A0A2J5I6S5"/>
<dbReference type="SUPFAM" id="SSF48403">
    <property type="entry name" value="Ankyrin repeat"/>
    <property type="match status" value="1"/>
</dbReference>
<accession>A0A2J5I6S5</accession>
<dbReference type="Proteomes" id="UP000235023">
    <property type="component" value="Unassembled WGS sequence"/>
</dbReference>
<gene>
    <name evidence="3" type="ORF">BDW42DRAFT_160322</name>
</gene>
<name>A0A2J5I6S5_9EURO</name>
<dbReference type="OrthoDB" id="341259at2759"/>
<feature type="non-terminal residue" evidence="3">
    <location>
        <position position="407"/>
    </location>
</feature>
<reference evidence="4" key="1">
    <citation type="submission" date="2017-12" db="EMBL/GenBank/DDBJ databases">
        <authorList>
            <consortium name="DOE Joint Genome Institute"/>
            <person name="Mondo S.J."/>
            <person name="Kjaerbolling I."/>
            <person name="Vesth T.C."/>
            <person name="Frisvad J.C."/>
            <person name="Nybo J.L."/>
            <person name="Theobald S."/>
            <person name="Kuo A."/>
            <person name="Bowyer P."/>
            <person name="Matsuda Y."/>
            <person name="Lyhne E.K."/>
            <person name="Kogle M.E."/>
            <person name="Clum A."/>
            <person name="Lipzen A."/>
            <person name="Salamov A."/>
            <person name="Ngan C.Y."/>
            <person name="Daum C."/>
            <person name="Chiniquy J."/>
            <person name="Barry K."/>
            <person name="LaButti K."/>
            <person name="Haridas S."/>
            <person name="Simmons B.A."/>
            <person name="Magnuson J.K."/>
            <person name="Mortensen U.H."/>
            <person name="Larsen T.O."/>
            <person name="Grigoriev I.V."/>
            <person name="Baker S.E."/>
            <person name="Andersen M.R."/>
            <person name="Nordberg H.P."/>
            <person name="Cantor M.N."/>
            <person name="Hua S.X."/>
        </authorList>
    </citation>
    <scope>NUCLEOTIDE SEQUENCE [LARGE SCALE GENOMIC DNA]</scope>
    <source>
        <strain evidence="4">IBT 19404</strain>
    </source>
</reference>
<evidence type="ECO:0000256" key="2">
    <source>
        <dbReference type="ARBA" id="ARBA00023043"/>
    </source>
</evidence>
<evidence type="ECO:0000313" key="4">
    <source>
        <dbReference type="Proteomes" id="UP000235023"/>
    </source>
</evidence>
<dbReference type="PANTHER" id="PTHR24198">
    <property type="entry name" value="ANKYRIN REPEAT AND PROTEIN KINASE DOMAIN-CONTAINING PROTEIN"/>
    <property type="match status" value="1"/>
</dbReference>
<evidence type="ECO:0000313" key="3">
    <source>
        <dbReference type="EMBL" id="PLN85661.1"/>
    </source>
</evidence>
<keyword evidence="4" id="KW-1185">Reference proteome</keyword>
<protein>
    <submittedName>
        <fullName evidence="3">Uncharacterized protein</fullName>
    </submittedName>
</protein>
<keyword evidence="2" id="KW-0040">ANK repeat</keyword>